<dbReference type="AlphaFoldDB" id="A0A830E4R6"/>
<dbReference type="EMBL" id="BMCI01000007">
    <property type="protein sequence ID" value="GGC69320.1"/>
    <property type="molecule type" value="Genomic_DNA"/>
</dbReference>
<dbReference type="InterPro" id="IPR055768">
    <property type="entry name" value="DUF7344"/>
</dbReference>
<proteinExistence type="predicted"/>
<dbReference type="RefSeq" id="WP_229722721.1">
    <property type="nucleotide sequence ID" value="NZ_BMCI01000007.1"/>
</dbReference>
<protein>
    <recommendedName>
        <fullName evidence="1">DUF7344 domain-containing protein</fullName>
    </recommendedName>
</protein>
<dbReference type="Proteomes" id="UP000646833">
    <property type="component" value="Unassembled WGS sequence"/>
</dbReference>
<dbReference type="Pfam" id="PF24035">
    <property type="entry name" value="DUF7344"/>
    <property type="match status" value="1"/>
</dbReference>
<comment type="caution">
    <text evidence="2">The sequence shown here is derived from an EMBL/GenBank/DDBJ whole genome shotgun (WGS) entry which is preliminary data.</text>
</comment>
<evidence type="ECO:0000313" key="2">
    <source>
        <dbReference type="EMBL" id="GGC69320.1"/>
    </source>
</evidence>
<feature type="domain" description="DUF7344" evidence="1">
    <location>
        <begin position="47"/>
        <end position="115"/>
    </location>
</feature>
<accession>A0A830E4R6</accession>
<sequence length="144" mass="15995">MPGARPFGDSRETRYLGVSRPSRDARWDPTGVALMVAATSPRLDEAFDALGNVHRRRLLMGLRRRRRTRLDAATRDAAGGGGRDRDRLKVELFHVHLPKLADAGFVEWNRRRGSVACGPRFDEIEPLLRFLDEGAGELSAGGCD</sequence>
<reference evidence="2" key="1">
    <citation type="journal article" date="2014" name="Int. J. Syst. Evol. Microbiol.">
        <title>Complete genome sequence of Corynebacterium casei LMG S-19264T (=DSM 44701T), isolated from a smear-ripened cheese.</title>
        <authorList>
            <consortium name="US DOE Joint Genome Institute (JGI-PGF)"/>
            <person name="Walter F."/>
            <person name="Albersmeier A."/>
            <person name="Kalinowski J."/>
            <person name="Ruckert C."/>
        </authorList>
    </citation>
    <scope>NUCLEOTIDE SEQUENCE</scope>
    <source>
        <strain evidence="2">CCM 7217</strain>
    </source>
</reference>
<evidence type="ECO:0000313" key="3">
    <source>
        <dbReference type="Proteomes" id="UP000646833"/>
    </source>
</evidence>
<organism evidence="2 3">
    <name type="scientific">Haloferax sulfurifontis</name>
    <dbReference type="NCBI Taxonomy" id="255616"/>
    <lineage>
        <taxon>Archaea</taxon>
        <taxon>Methanobacteriati</taxon>
        <taxon>Methanobacteriota</taxon>
        <taxon>Stenosarchaea group</taxon>
        <taxon>Halobacteria</taxon>
        <taxon>Halobacteriales</taxon>
        <taxon>Haloferacaceae</taxon>
        <taxon>Haloferax</taxon>
    </lineage>
</organism>
<reference evidence="2" key="2">
    <citation type="submission" date="2020-09" db="EMBL/GenBank/DDBJ databases">
        <authorList>
            <person name="Sun Q."/>
            <person name="Sedlacek I."/>
        </authorList>
    </citation>
    <scope>NUCLEOTIDE SEQUENCE</scope>
    <source>
        <strain evidence="2">CCM 7217</strain>
    </source>
</reference>
<name>A0A830E4R6_9EURY</name>
<evidence type="ECO:0000259" key="1">
    <source>
        <dbReference type="Pfam" id="PF24035"/>
    </source>
</evidence>
<gene>
    <name evidence="2" type="ORF">GCM10007209_34190</name>
</gene>
<dbReference type="Gene3D" id="1.10.10.10">
    <property type="entry name" value="Winged helix-like DNA-binding domain superfamily/Winged helix DNA-binding domain"/>
    <property type="match status" value="1"/>
</dbReference>
<dbReference type="InterPro" id="IPR036388">
    <property type="entry name" value="WH-like_DNA-bd_sf"/>
</dbReference>